<comment type="caution">
    <text evidence="1">The sequence shown here is derived from an EMBL/GenBank/DDBJ whole genome shotgun (WGS) entry which is preliminary data.</text>
</comment>
<name>A0AAV4N6M0_CAEEX</name>
<dbReference type="AlphaFoldDB" id="A0AAV4N6M0"/>
<proteinExistence type="predicted"/>
<dbReference type="Proteomes" id="UP001054945">
    <property type="component" value="Unassembled WGS sequence"/>
</dbReference>
<protein>
    <submittedName>
        <fullName evidence="1">Uncharacterized protein</fullName>
    </submittedName>
</protein>
<keyword evidence="2" id="KW-1185">Reference proteome</keyword>
<evidence type="ECO:0000313" key="2">
    <source>
        <dbReference type="Proteomes" id="UP001054945"/>
    </source>
</evidence>
<sequence>MHYGHKEENLNMLFIFTSDGLHFKRKLSRLTTYEACITAKLSSQDFSSNRKDSPYRKNLLCFFILCGERHFSITLKWASICDGRKGDPVIIHQRLIGHLAGSDLANFIHSGFGEKKKKDFKFIFVSEELTCR</sequence>
<gene>
    <name evidence="1" type="ORF">CEXT_416611</name>
</gene>
<organism evidence="1 2">
    <name type="scientific">Caerostris extrusa</name>
    <name type="common">Bark spider</name>
    <name type="synonym">Caerostris bankana</name>
    <dbReference type="NCBI Taxonomy" id="172846"/>
    <lineage>
        <taxon>Eukaryota</taxon>
        <taxon>Metazoa</taxon>
        <taxon>Ecdysozoa</taxon>
        <taxon>Arthropoda</taxon>
        <taxon>Chelicerata</taxon>
        <taxon>Arachnida</taxon>
        <taxon>Araneae</taxon>
        <taxon>Araneomorphae</taxon>
        <taxon>Entelegynae</taxon>
        <taxon>Araneoidea</taxon>
        <taxon>Araneidae</taxon>
        <taxon>Caerostris</taxon>
    </lineage>
</organism>
<reference evidence="1 2" key="1">
    <citation type="submission" date="2021-06" db="EMBL/GenBank/DDBJ databases">
        <title>Caerostris extrusa draft genome.</title>
        <authorList>
            <person name="Kono N."/>
            <person name="Arakawa K."/>
        </authorList>
    </citation>
    <scope>NUCLEOTIDE SEQUENCE [LARGE SCALE GENOMIC DNA]</scope>
</reference>
<evidence type="ECO:0000313" key="1">
    <source>
        <dbReference type="EMBL" id="GIX80342.1"/>
    </source>
</evidence>
<accession>A0AAV4N6M0</accession>
<dbReference type="EMBL" id="BPLR01020587">
    <property type="protein sequence ID" value="GIX80342.1"/>
    <property type="molecule type" value="Genomic_DNA"/>
</dbReference>